<dbReference type="EMBL" id="JAJLJH010000001">
    <property type="protein sequence ID" value="MCK9684464.1"/>
    <property type="molecule type" value="Genomic_DNA"/>
</dbReference>
<feature type="active site" description="Charge relay system" evidence="7">
    <location>
        <position position="251"/>
    </location>
</feature>
<keyword evidence="4 7" id="KW-0720">Serine protease</keyword>
<evidence type="ECO:0000256" key="1">
    <source>
        <dbReference type="ARBA" id="ARBA00022670"/>
    </source>
</evidence>
<dbReference type="GO" id="GO:0006508">
    <property type="term" value="P:proteolysis"/>
    <property type="evidence" value="ECO:0007669"/>
    <property type="project" value="UniProtKB-KW"/>
</dbReference>
<evidence type="ECO:0000313" key="11">
    <source>
        <dbReference type="EMBL" id="MCK9684464.1"/>
    </source>
</evidence>
<dbReference type="InterPro" id="IPR015366">
    <property type="entry name" value="S53_propep"/>
</dbReference>
<evidence type="ECO:0000256" key="6">
    <source>
        <dbReference type="ARBA" id="ARBA00023145"/>
    </source>
</evidence>
<organism evidence="11 12">
    <name type="scientific">Scleromatobacter humisilvae</name>
    <dbReference type="NCBI Taxonomy" id="2897159"/>
    <lineage>
        <taxon>Bacteria</taxon>
        <taxon>Pseudomonadati</taxon>
        <taxon>Pseudomonadota</taxon>
        <taxon>Betaproteobacteria</taxon>
        <taxon>Burkholderiales</taxon>
        <taxon>Sphaerotilaceae</taxon>
        <taxon>Scleromatobacter</taxon>
    </lineage>
</organism>
<feature type="binding site" evidence="7">
    <location>
        <position position="493"/>
    </location>
    <ligand>
        <name>Ca(2+)</name>
        <dbReference type="ChEBI" id="CHEBI:29108"/>
    </ligand>
</feature>
<dbReference type="InterPro" id="IPR050819">
    <property type="entry name" value="Tripeptidyl-peptidase_I"/>
</dbReference>
<dbReference type="PROSITE" id="PS51695">
    <property type="entry name" value="SEDOLISIN"/>
    <property type="match status" value="1"/>
</dbReference>
<dbReference type="PROSITE" id="PS51892">
    <property type="entry name" value="SUBTILASE"/>
    <property type="match status" value="1"/>
</dbReference>
<dbReference type="Proteomes" id="UP001139353">
    <property type="component" value="Unassembled WGS sequence"/>
</dbReference>
<dbReference type="PANTHER" id="PTHR14218:SF15">
    <property type="entry name" value="TRIPEPTIDYL-PEPTIDASE 1"/>
    <property type="match status" value="1"/>
</dbReference>
<evidence type="ECO:0000256" key="9">
    <source>
        <dbReference type="SAM" id="MobiDB-lite"/>
    </source>
</evidence>
<dbReference type="GO" id="GO:0008240">
    <property type="term" value="F:tripeptidyl-peptidase activity"/>
    <property type="evidence" value="ECO:0007669"/>
    <property type="project" value="TreeGrafter"/>
</dbReference>
<dbReference type="Pfam" id="PF09286">
    <property type="entry name" value="Pro-kuma_activ"/>
    <property type="match status" value="1"/>
</dbReference>
<dbReference type="Pfam" id="PF00082">
    <property type="entry name" value="Peptidase_S8"/>
    <property type="match status" value="1"/>
</dbReference>
<evidence type="ECO:0000256" key="7">
    <source>
        <dbReference type="PROSITE-ProRule" id="PRU01032"/>
    </source>
</evidence>
<feature type="binding site" evidence="7">
    <location>
        <position position="508"/>
    </location>
    <ligand>
        <name>Ca(2+)</name>
        <dbReference type="ChEBI" id="CHEBI:29108"/>
    </ligand>
</feature>
<keyword evidence="1 7" id="KW-0645">Protease</keyword>
<dbReference type="InterPro" id="IPR036852">
    <property type="entry name" value="Peptidase_S8/S53_dom_sf"/>
</dbReference>
<dbReference type="RefSeq" id="WP_275680492.1">
    <property type="nucleotide sequence ID" value="NZ_JAJLJH010000001.1"/>
</dbReference>
<dbReference type="AlphaFoldDB" id="A0A9X1YE14"/>
<comment type="caution">
    <text evidence="11">The sequence shown here is derived from an EMBL/GenBank/DDBJ whole genome shotgun (WGS) entry which is preliminary data.</text>
</comment>
<comment type="similarity">
    <text evidence="8">Belongs to the peptidase S8 family.</text>
</comment>
<evidence type="ECO:0000256" key="2">
    <source>
        <dbReference type="ARBA" id="ARBA00022723"/>
    </source>
</evidence>
<feature type="domain" description="Peptidase S53" evidence="10">
    <location>
        <begin position="179"/>
        <end position="527"/>
    </location>
</feature>
<feature type="region of interest" description="Disordered" evidence="9">
    <location>
        <begin position="1"/>
        <end position="22"/>
    </location>
</feature>
<sequence length="527" mass="53786">MASRHTIPGSERHALEGAQAIGPARADERIEVTLRLRAKTPVAHAMATNGAADDTHPGQRKYLTREQFAAAHGADAHDLASIAAFAKAQNLVVVESDAARRSVVLSGTTQAMNDAFGVQLQQYEHASGSYRGRTGTISVPGDLAGVVEGVFGLDDRPAADPHFQRYEPVLGMRSVAAKSFTPPALAKLYDFPTDADGSGQCIGIIELGGGYKPADLSTYFAGLGIANPKVKAVLVDHAKNHPTNANSADGEVMLDIEVAGALAPKANIVVYFTPNTTAGFLDAITTAVHDNVNKPSVISISWGSAEANWTTQAMTQYDQAFQAAAAMGVTICVAAGDNGSSDGVADGKVHVDFPASSPNVLACGGTKLLASSATKISSEVVWNEGATTSATGGGVSGFFALPSYQAKAGVPVSAGAGGKAGRGVPDVAGDADPATGYNVRVDGENLVFGGTSAVAPLWAGLVALLNQKLGHPVGLLNPILYGSLVGKGTTHDITSGNNGSYSAKAGWDPCTGWGSPDGAKLLKALGT</sequence>
<dbReference type="GO" id="GO:0046872">
    <property type="term" value="F:metal ion binding"/>
    <property type="evidence" value="ECO:0007669"/>
    <property type="project" value="UniProtKB-UniRule"/>
</dbReference>
<evidence type="ECO:0000259" key="10">
    <source>
        <dbReference type="PROSITE" id="PS51695"/>
    </source>
</evidence>
<feature type="active site" description="Charge relay system" evidence="7">
    <location>
        <position position="255"/>
    </location>
</feature>
<comment type="cofactor">
    <cofactor evidence="7">
        <name>Ca(2+)</name>
        <dbReference type="ChEBI" id="CHEBI:29108"/>
    </cofactor>
    <text evidence="7">Binds 1 Ca(2+) ion per subunit.</text>
</comment>
<dbReference type="CDD" id="cd04056">
    <property type="entry name" value="Peptidases_S53"/>
    <property type="match status" value="1"/>
</dbReference>
<comment type="caution">
    <text evidence="8">Lacks conserved residue(s) required for the propagation of feature annotation.</text>
</comment>
<feature type="active site" description="Charge relay system" evidence="7">
    <location>
        <position position="452"/>
    </location>
</feature>
<dbReference type="SUPFAM" id="SSF54897">
    <property type="entry name" value="Protease propeptides/inhibitors"/>
    <property type="match status" value="1"/>
</dbReference>
<keyword evidence="5 7" id="KW-0106">Calcium</keyword>
<dbReference type="SUPFAM" id="SSF52743">
    <property type="entry name" value="Subtilisin-like"/>
    <property type="match status" value="1"/>
</dbReference>
<gene>
    <name evidence="11" type="ORF">LPC04_01935</name>
</gene>
<keyword evidence="2 7" id="KW-0479">Metal-binding</keyword>
<feature type="binding site" evidence="7">
    <location>
        <position position="506"/>
    </location>
    <ligand>
        <name>Ca(2+)</name>
        <dbReference type="ChEBI" id="CHEBI:29108"/>
    </ligand>
</feature>
<dbReference type="CDD" id="cd11377">
    <property type="entry name" value="Pro-peptidase_S53"/>
    <property type="match status" value="1"/>
</dbReference>
<accession>A0A9X1YE14</accession>
<dbReference type="PANTHER" id="PTHR14218">
    <property type="entry name" value="PROTEASE S8 TRIPEPTIDYL PEPTIDASE I CLN2"/>
    <property type="match status" value="1"/>
</dbReference>
<dbReference type="SMART" id="SM00944">
    <property type="entry name" value="Pro-kuma_activ"/>
    <property type="match status" value="1"/>
</dbReference>
<proteinExistence type="inferred from homology"/>
<evidence type="ECO:0000313" key="12">
    <source>
        <dbReference type="Proteomes" id="UP001139353"/>
    </source>
</evidence>
<evidence type="ECO:0000256" key="3">
    <source>
        <dbReference type="ARBA" id="ARBA00022801"/>
    </source>
</evidence>
<feature type="binding site" evidence="7">
    <location>
        <position position="492"/>
    </location>
    <ligand>
        <name>Ca(2+)</name>
        <dbReference type="ChEBI" id="CHEBI:29108"/>
    </ligand>
</feature>
<keyword evidence="3 7" id="KW-0378">Hydrolase</keyword>
<dbReference type="InterPro" id="IPR030400">
    <property type="entry name" value="Sedolisin_dom"/>
</dbReference>
<keyword evidence="6" id="KW-0865">Zymogen</keyword>
<dbReference type="Gene3D" id="3.40.50.200">
    <property type="entry name" value="Peptidase S8/S53 domain"/>
    <property type="match status" value="1"/>
</dbReference>
<evidence type="ECO:0000256" key="5">
    <source>
        <dbReference type="ARBA" id="ARBA00022837"/>
    </source>
</evidence>
<keyword evidence="12" id="KW-1185">Reference proteome</keyword>
<evidence type="ECO:0000256" key="8">
    <source>
        <dbReference type="PROSITE-ProRule" id="PRU01240"/>
    </source>
</evidence>
<name>A0A9X1YE14_9BURK</name>
<reference evidence="11" key="1">
    <citation type="submission" date="2021-11" db="EMBL/GenBank/DDBJ databases">
        <title>BS-T2-15 a new species belonging to the Comamonadaceae family isolated from the soil of a French oak forest.</title>
        <authorList>
            <person name="Mieszkin S."/>
            <person name="Alain K."/>
        </authorList>
    </citation>
    <scope>NUCLEOTIDE SEQUENCE</scope>
    <source>
        <strain evidence="11">BS-T2-15</strain>
    </source>
</reference>
<protein>
    <submittedName>
        <fullName evidence="11">S53 family peptidase</fullName>
    </submittedName>
</protein>
<evidence type="ECO:0000256" key="4">
    <source>
        <dbReference type="ARBA" id="ARBA00022825"/>
    </source>
</evidence>
<dbReference type="GO" id="GO:0004252">
    <property type="term" value="F:serine-type endopeptidase activity"/>
    <property type="evidence" value="ECO:0007669"/>
    <property type="project" value="UniProtKB-UniRule"/>
</dbReference>
<dbReference type="InterPro" id="IPR000209">
    <property type="entry name" value="Peptidase_S8/S53_dom"/>
</dbReference>